<dbReference type="Gene3D" id="1.20.120.160">
    <property type="entry name" value="HPT domain"/>
    <property type="match status" value="3"/>
</dbReference>
<evidence type="ECO:0000313" key="16">
    <source>
        <dbReference type="EMBL" id="AZS51250.1"/>
    </source>
</evidence>
<evidence type="ECO:0000259" key="14">
    <source>
        <dbReference type="PROSITE" id="PS50851"/>
    </source>
</evidence>
<dbReference type="InterPro" id="IPR008207">
    <property type="entry name" value="Sig_transdc_His_kin_Hpt_dom"/>
</dbReference>
<dbReference type="InterPro" id="IPR005467">
    <property type="entry name" value="His_kinase_dom"/>
</dbReference>
<dbReference type="SMART" id="SM00260">
    <property type="entry name" value="CheW"/>
    <property type="match status" value="1"/>
</dbReference>
<dbReference type="Pfam" id="PF00072">
    <property type="entry name" value="Response_reg"/>
    <property type="match status" value="1"/>
</dbReference>
<dbReference type="EC" id="2.7.13.3" evidence="2"/>
<accession>A0A3Q9JK10</accession>
<feature type="domain" description="CheW-like" evidence="14">
    <location>
        <begin position="1724"/>
        <end position="1864"/>
    </location>
</feature>
<comment type="catalytic activity">
    <reaction evidence="1">
        <text>ATP + protein L-histidine = ADP + protein N-phospho-L-histidine.</text>
        <dbReference type="EC" id="2.7.13.3"/>
    </reaction>
</comment>
<dbReference type="PROSITE" id="PS50851">
    <property type="entry name" value="CHEW"/>
    <property type="match status" value="1"/>
</dbReference>
<comment type="function">
    <text evidence="8">Involved in the transmission of sensory signals from the chemoreceptors to the flagellar motors. CheA is autophosphorylated; it can transfer its phosphate group to either CheB or CheY.</text>
</comment>
<dbReference type="PROSITE" id="PS50109">
    <property type="entry name" value="HIS_KIN"/>
    <property type="match status" value="1"/>
</dbReference>
<protein>
    <recommendedName>
        <fullName evidence="3">Chemotaxis protein CheA</fullName>
        <ecNumber evidence="2">2.7.13.3</ecNumber>
    </recommendedName>
</protein>
<evidence type="ECO:0000256" key="8">
    <source>
        <dbReference type="ARBA" id="ARBA00035100"/>
    </source>
</evidence>
<dbReference type="Gene3D" id="3.30.565.10">
    <property type="entry name" value="Histidine kinase-like ATPase, C-terminal domain"/>
    <property type="match status" value="1"/>
</dbReference>
<evidence type="ECO:0000256" key="2">
    <source>
        <dbReference type="ARBA" id="ARBA00012438"/>
    </source>
</evidence>
<evidence type="ECO:0000259" key="15">
    <source>
        <dbReference type="PROSITE" id="PS50894"/>
    </source>
</evidence>
<dbReference type="InterPro" id="IPR036061">
    <property type="entry name" value="CheW-like_dom_sf"/>
</dbReference>
<dbReference type="SMART" id="SM01231">
    <property type="entry name" value="H-kinase_dim"/>
    <property type="match status" value="1"/>
</dbReference>
<dbReference type="InterPro" id="IPR002545">
    <property type="entry name" value="CheW-lke_dom"/>
</dbReference>
<keyword evidence="11" id="KW-0175">Coiled coil</keyword>
<evidence type="ECO:0000256" key="10">
    <source>
        <dbReference type="PROSITE-ProRule" id="PRU00169"/>
    </source>
</evidence>
<dbReference type="InterPro" id="IPR004105">
    <property type="entry name" value="CheA-like_dim"/>
</dbReference>
<dbReference type="PANTHER" id="PTHR43395">
    <property type="entry name" value="SENSOR HISTIDINE KINASE CHEA"/>
    <property type="match status" value="1"/>
</dbReference>
<feature type="domain" description="HPt" evidence="15">
    <location>
        <begin position="622"/>
        <end position="726"/>
    </location>
</feature>
<dbReference type="KEGG" id="emo:DM558_10925"/>
<feature type="modified residue" description="Phosphohistidine" evidence="9">
    <location>
        <position position="1160"/>
    </location>
</feature>
<name>A0A3Q9JK10_9GAMM</name>
<dbReference type="PROSITE" id="PS50894">
    <property type="entry name" value="HPT"/>
    <property type="match status" value="3"/>
</dbReference>
<dbReference type="InterPro" id="IPR036641">
    <property type="entry name" value="HPT_dom_sf"/>
</dbReference>
<dbReference type="SMART" id="SM00448">
    <property type="entry name" value="REC"/>
    <property type="match status" value="1"/>
</dbReference>
<feature type="domain" description="HPt" evidence="15">
    <location>
        <begin position="1114"/>
        <end position="1217"/>
    </location>
</feature>
<gene>
    <name evidence="16" type="ORF">DM558_10925</name>
</gene>
<dbReference type="SMART" id="SM00073">
    <property type="entry name" value="HPT"/>
    <property type="match status" value="3"/>
</dbReference>
<dbReference type="Proteomes" id="UP000273143">
    <property type="component" value="Chromosome"/>
</dbReference>
<dbReference type="Pfam" id="PF01584">
    <property type="entry name" value="CheW"/>
    <property type="match status" value="1"/>
</dbReference>
<reference evidence="17" key="1">
    <citation type="submission" date="2018-06" db="EMBL/GenBank/DDBJ databases">
        <title>Complete genome of Pseudomonas insecticola strain QZS01.</title>
        <authorList>
            <person name="Wang J."/>
            <person name="Su Q."/>
        </authorList>
    </citation>
    <scope>NUCLEOTIDE SEQUENCE [LARGE SCALE GENOMIC DNA]</scope>
    <source>
        <strain evidence="17">QZS01</strain>
    </source>
</reference>
<feature type="domain" description="Response regulatory" evidence="13">
    <location>
        <begin position="1894"/>
        <end position="2010"/>
    </location>
</feature>
<keyword evidence="6" id="KW-0418">Kinase</keyword>
<dbReference type="SUPFAM" id="SSF50341">
    <property type="entry name" value="CheW-like"/>
    <property type="match status" value="1"/>
</dbReference>
<dbReference type="InterPro" id="IPR001789">
    <property type="entry name" value="Sig_transdc_resp-reg_receiver"/>
</dbReference>
<keyword evidence="7" id="KW-0902">Two-component regulatory system</keyword>
<dbReference type="Gene3D" id="2.30.30.40">
    <property type="entry name" value="SH3 Domains"/>
    <property type="match status" value="1"/>
</dbReference>
<dbReference type="SUPFAM" id="SSF47226">
    <property type="entry name" value="Histidine-containing phosphotransfer domain, HPT domain"/>
    <property type="match status" value="4"/>
</dbReference>
<evidence type="ECO:0000256" key="5">
    <source>
        <dbReference type="ARBA" id="ARBA00022679"/>
    </source>
</evidence>
<evidence type="ECO:0000313" key="17">
    <source>
        <dbReference type="Proteomes" id="UP000273143"/>
    </source>
</evidence>
<dbReference type="InterPro" id="IPR051315">
    <property type="entry name" value="Bact_Chemotaxis_CheA"/>
</dbReference>
<feature type="domain" description="HPt" evidence="15">
    <location>
        <begin position="804"/>
        <end position="914"/>
    </location>
</feature>
<keyword evidence="5" id="KW-0808">Transferase</keyword>
<dbReference type="GO" id="GO:0000155">
    <property type="term" value="F:phosphorelay sensor kinase activity"/>
    <property type="evidence" value="ECO:0007669"/>
    <property type="project" value="InterPro"/>
</dbReference>
<keyword evidence="4 10" id="KW-0597">Phosphoprotein</keyword>
<organism evidence="16 17">
    <name type="scientific">Entomomonas moraniae</name>
    <dbReference type="NCBI Taxonomy" id="2213226"/>
    <lineage>
        <taxon>Bacteria</taxon>
        <taxon>Pseudomonadati</taxon>
        <taxon>Pseudomonadota</taxon>
        <taxon>Gammaproteobacteria</taxon>
        <taxon>Pseudomonadales</taxon>
        <taxon>Pseudomonadaceae</taxon>
        <taxon>Entomomonas</taxon>
    </lineage>
</organism>
<feature type="domain" description="Histidine kinase" evidence="12">
    <location>
        <begin position="1515"/>
        <end position="1722"/>
    </location>
</feature>
<dbReference type="GO" id="GO:0006935">
    <property type="term" value="P:chemotaxis"/>
    <property type="evidence" value="ECO:0007669"/>
    <property type="project" value="InterPro"/>
</dbReference>
<evidence type="ECO:0000256" key="9">
    <source>
        <dbReference type="PROSITE-ProRule" id="PRU00110"/>
    </source>
</evidence>
<dbReference type="PROSITE" id="PS50110">
    <property type="entry name" value="RESPONSE_REGULATORY"/>
    <property type="match status" value="1"/>
</dbReference>
<dbReference type="InterPro" id="IPR036890">
    <property type="entry name" value="HATPase_C_sf"/>
</dbReference>
<feature type="modified residue" description="Phosphohistidine" evidence="9">
    <location>
        <position position="850"/>
    </location>
</feature>
<dbReference type="InterPro" id="IPR003594">
    <property type="entry name" value="HATPase_dom"/>
</dbReference>
<evidence type="ECO:0000256" key="6">
    <source>
        <dbReference type="ARBA" id="ARBA00022777"/>
    </source>
</evidence>
<evidence type="ECO:0000256" key="7">
    <source>
        <dbReference type="ARBA" id="ARBA00023012"/>
    </source>
</evidence>
<dbReference type="PRINTS" id="PR00344">
    <property type="entry name" value="BCTRLSENSOR"/>
</dbReference>
<dbReference type="EMBL" id="CP029822">
    <property type="protein sequence ID" value="AZS51250.1"/>
    <property type="molecule type" value="Genomic_DNA"/>
</dbReference>
<dbReference type="CDD" id="cd17546">
    <property type="entry name" value="REC_hyHK_CKI1_RcsC-like"/>
    <property type="match status" value="1"/>
</dbReference>
<dbReference type="Pfam" id="PF01627">
    <property type="entry name" value="Hpt"/>
    <property type="match status" value="3"/>
</dbReference>
<evidence type="ECO:0000256" key="4">
    <source>
        <dbReference type="ARBA" id="ARBA00022553"/>
    </source>
</evidence>
<dbReference type="PANTHER" id="PTHR43395:SF8">
    <property type="entry name" value="HISTIDINE KINASE"/>
    <property type="match status" value="1"/>
</dbReference>
<dbReference type="GO" id="GO:0005737">
    <property type="term" value="C:cytoplasm"/>
    <property type="evidence" value="ECO:0007669"/>
    <property type="project" value="InterPro"/>
</dbReference>
<evidence type="ECO:0000259" key="12">
    <source>
        <dbReference type="PROSITE" id="PS50109"/>
    </source>
</evidence>
<feature type="modified residue" description="4-aspartylphosphate" evidence="10">
    <location>
        <position position="1943"/>
    </location>
</feature>
<keyword evidence="17" id="KW-1185">Reference proteome</keyword>
<dbReference type="Pfam" id="PF26379">
    <property type="entry name" value="FimL_2nd"/>
    <property type="match status" value="1"/>
</dbReference>
<dbReference type="SMART" id="SM00387">
    <property type="entry name" value="HATPase_c"/>
    <property type="match status" value="1"/>
</dbReference>
<evidence type="ECO:0000256" key="1">
    <source>
        <dbReference type="ARBA" id="ARBA00000085"/>
    </source>
</evidence>
<feature type="coiled-coil region" evidence="11">
    <location>
        <begin position="25"/>
        <end position="52"/>
    </location>
</feature>
<evidence type="ECO:0000256" key="3">
    <source>
        <dbReference type="ARBA" id="ARBA00021495"/>
    </source>
</evidence>
<dbReference type="CDD" id="cd00088">
    <property type="entry name" value="HPT"/>
    <property type="match status" value="2"/>
</dbReference>
<dbReference type="Gene3D" id="3.40.50.2300">
    <property type="match status" value="1"/>
</dbReference>
<evidence type="ECO:0000259" key="13">
    <source>
        <dbReference type="PROSITE" id="PS50110"/>
    </source>
</evidence>
<dbReference type="Pfam" id="PF02518">
    <property type="entry name" value="HATPase_c"/>
    <property type="match status" value="1"/>
</dbReference>
<dbReference type="SUPFAM" id="SSF52172">
    <property type="entry name" value="CheY-like"/>
    <property type="match status" value="1"/>
</dbReference>
<dbReference type="InterPro" id="IPR004358">
    <property type="entry name" value="Sig_transdc_His_kin-like_C"/>
</dbReference>
<dbReference type="SUPFAM" id="SSF55874">
    <property type="entry name" value="ATPase domain of HSP90 chaperone/DNA topoisomerase II/histidine kinase"/>
    <property type="match status" value="1"/>
</dbReference>
<dbReference type="FunFam" id="3.30.565.10:FF:000016">
    <property type="entry name" value="Chemotaxis protein CheA, putative"/>
    <property type="match status" value="1"/>
</dbReference>
<dbReference type="InterPro" id="IPR058661">
    <property type="entry name" value="FimL_2nd"/>
</dbReference>
<dbReference type="InterPro" id="IPR011006">
    <property type="entry name" value="CheY-like_superfamily"/>
</dbReference>
<proteinExistence type="predicted"/>
<sequence>MGATLMVMSKMADDGHDYVALSWVKAEIVSNLEHAQQTLKQLVDNANSLDENDITEKLTICHELLHQVSGALQMVGFPGATLFAEEMKLLSGEILQRSVEDFNNSLQILIQAVLQMPSYLDIIQTEGQDIPIALLPLINQMRECYKANSLSEIELFSPKYYGPSSSLTDEELKEINTEGLTNLLRKLRQSLQLSLIDLIQNRNFEVAVDHLIKIFNYLGRLCKTTVISKFWQAAQAFVIAINEKSIPNSLDTKLLLKQIDLQIKLLTEKGVAGMNVPAPDDLLKELLFLLSSVESDSAEIQKIKKEFQLTTSTFGITDINQHTSLEETGRPSFALVSQALKIDFNFIQGKLELFTDSTTQLFELEEVLEKFKKISNTLEVLGLPEQRTIINQENELRSLIADGQFSQEHQLNMKKSLADVEKTIVVAVDKFLHDETSTVRDTTIKEVAYELVKVKDILSLYFDSEGEEGGITDVPVLLTHAVHKLGILSQYTAAAVAIRCLQYIEDHFINDFVYPDNKSIEHVVGAIASIDYYMDCLIKNQIVSAGNVLDFAKEYLVALNYSLPDDCQTIVSEFISSNAIKENNQNDKIPEDIGKELDIIEADEPIASTQEVATPIINVNDENIVDDELVEIFSEEMDEIFETLSIHLPIWTGNTYDNNALKEVRRAFHTIKGSGRMVKAVFIGELGWSIENMLNRVLDNTISPSASLLALVKKVVDILPELVKEYAAGKQHERQDVNNYMEEANALATGQDLPVEHSEVVPEEVLTEEIPDITETVQNNEQINEVPIEIDSTEVKIDKYEADSQDFDTELVDVFVAEARVHMQVLRAFIYLCEQSLPQTVTDSLQRAMHTLKGSSLMANLGLIANIAKPFEAFLKECSINGWRIDKIDFELLKDAYSLLNEGINQLELHSLAPIEGTEALVERIRLRRDDLLSQLELNVTADIDKDSELSTAQSIANLLTQVDLLLDAEDYIKAWWENKGQEFAELQGLQHELNAILPMAIKIGLESIVKLINALLKAYQAIIDNMVVLNDAFFIAFIKTHQVLLNCIDQLAAAQSISDHNAEIMELEKALVMLDKHHEVASAVTKNLVHDDLIQEDTLVLGAPAPKGPIIQSDHIDADMAEIFLEEADDILEQARNDLDDWIKDQKADALKDLQRQLHTLKGGARMCGAVGLGDIAHGLEFIYEGLLNGRYSYSADLVELLNKAHDSLQLDIDTLHDKNVLLNNPALLNAIQVFRKEGRVILDDFSTPDVDVSPTSVIEDTKAIELVADKDNTAKVDVENTNTAVGLALVKDEENYPNPIESSGVEDSIVTDLGVTDDAINAPEIEETLENKISILPEKELSTEVPVTETQPPTAANSIAKEAFTLSDGKAVFKLLEVTKLPVLERVDRETNKEVTEQVKVSAELLDNLVNLAGETSIYRGRIEQQNSDLASVLLEMESTVDRVRDQLRRLDIETQSQIISRHQTETVLDYADFDPLEMDQYSQLQQLSRSLFETASDLFDLKDTLKRRNHDISGLLQQQARINTELQEGLMHTRMVPLDRIAPRLRRLVRQVSSELGKDVDLVIGNTAGEMDRGVIDAIIAPLEHMIRNSLDHGIEKREIRVAAGKPERGTITLDLIREGGEMVLRLKDDGAGISIAVVKEKAISKGLMEADEVLSDKEILQFILEAGFSTAKKITQISGRGVGLDVVVNAVKQLGGALTLDAEEGKGTTFSIRLPINLSVSRALMARVGEENYAIPMSSVEGVTYISAELQKEFYQFGAAELEYGNESYRVKYLGELLGNRVTTQPQHIIEERAPVLLVRSGDYYMALRVDELLPSSEVVVKSLGIQFLSVPAISGATILGDGNVIIILDLSALVRSYFTSQHQAKMAEDRRVAHSEVELAPELFSRPPLVMVVDDSVTVRKVTTRLLERQGMEVVTARDGLDAVTQLDERIPDIMLLDIEMPRMDGFEVATRVRHDARTKHLPIIMITSRSGDKHRERALGIGVNEYMSKPFMDARLIKTISDLLPAFQVNLLESSS</sequence>
<feature type="modified residue" description="Phosphohistidine" evidence="9">
    <location>
        <position position="669"/>
    </location>
</feature>
<evidence type="ECO:0000256" key="11">
    <source>
        <dbReference type="SAM" id="Coils"/>
    </source>
</evidence>